<protein>
    <submittedName>
        <fullName evidence="1">Uncharacterized protein</fullName>
    </submittedName>
</protein>
<dbReference type="AlphaFoldDB" id="A0A2N9IQG6"/>
<proteinExistence type="predicted"/>
<reference evidence="1" key="1">
    <citation type="submission" date="2018-02" db="EMBL/GenBank/DDBJ databases">
        <authorList>
            <person name="Cohen D.B."/>
            <person name="Kent A.D."/>
        </authorList>
    </citation>
    <scope>NUCLEOTIDE SEQUENCE</scope>
</reference>
<accession>A0A2N9IQG6</accession>
<gene>
    <name evidence="1" type="ORF">FSB_LOCUS54984</name>
</gene>
<evidence type="ECO:0000313" key="1">
    <source>
        <dbReference type="EMBL" id="SPD27102.1"/>
    </source>
</evidence>
<name>A0A2N9IQG6_FAGSY</name>
<dbReference type="EMBL" id="OIVN01006180">
    <property type="protein sequence ID" value="SPD27102.1"/>
    <property type="molecule type" value="Genomic_DNA"/>
</dbReference>
<organism evidence="1">
    <name type="scientific">Fagus sylvatica</name>
    <name type="common">Beechnut</name>
    <dbReference type="NCBI Taxonomy" id="28930"/>
    <lineage>
        <taxon>Eukaryota</taxon>
        <taxon>Viridiplantae</taxon>
        <taxon>Streptophyta</taxon>
        <taxon>Embryophyta</taxon>
        <taxon>Tracheophyta</taxon>
        <taxon>Spermatophyta</taxon>
        <taxon>Magnoliopsida</taxon>
        <taxon>eudicotyledons</taxon>
        <taxon>Gunneridae</taxon>
        <taxon>Pentapetalae</taxon>
        <taxon>rosids</taxon>
        <taxon>fabids</taxon>
        <taxon>Fagales</taxon>
        <taxon>Fagaceae</taxon>
        <taxon>Fagus</taxon>
    </lineage>
</organism>
<sequence>MSNGFLSGSMSARGWVYEWVHGGMWLGFGDEGWGLRKVVVLCLPIRTQFEDLFETLISQFPSVNSFQFIAPALGFTSGFALHLSRRSENQLGPGLNSDIDEWIFFTSPTPFNRFVLLRCPSISEEMNRGRIVVRSGGESENDFELEYQRVCVSAEDGGVVSLDWSAKLELKEQHGLDTTFLLVPIEVFTPDFG</sequence>